<dbReference type="RefSeq" id="WP_064247240.1">
    <property type="nucleotide sequence ID" value="NZ_CAXURF020000001.1"/>
</dbReference>
<accession>A0A179BTX0</accession>
<dbReference type="AlphaFoldDB" id="A0A179BTX0"/>
<evidence type="ECO:0008006" key="2">
    <source>
        <dbReference type="Google" id="ProtNLM"/>
    </source>
</evidence>
<organism evidence="1">
    <name type="scientific">Rhizobium leguminosarum</name>
    <dbReference type="NCBI Taxonomy" id="384"/>
    <lineage>
        <taxon>Bacteria</taxon>
        <taxon>Pseudomonadati</taxon>
        <taxon>Pseudomonadota</taxon>
        <taxon>Alphaproteobacteria</taxon>
        <taxon>Hyphomicrobiales</taxon>
        <taxon>Rhizobiaceae</taxon>
        <taxon>Rhizobium/Agrobacterium group</taxon>
        <taxon>Rhizobium</taxon>
    </lineage>
</organism>
<sequence length="267" mass="30420">MDSENFDPLHGAAPKEIPLSKAPLASVLCQVRFPDIVQVRDINFIGPFQEKLRVSYPLFSGDIVQTFNIVPEGLQASQDQLWRLSDADANWRISLGANFIALETKKYSSRADFLKRLSFVLSALEETIRPTHVWRVGVRYVDRVETSSLGNIRDMLRHEMAGLSATELRHAFNHSVSEVACKVDEGTLLVKWGILPANGSHEPEVMPPINDESWFLDIDVAHEYRVGPRQFRVDELVADAERKAERCYSFFRWAVTDEFLRRFGGEL</sequence>
<dbReference type="NCBIfam" id="TIGR04255">
    <property type="entry name" value="sporadTIGR04255"/>
    <property type="match status" value="1"/>
</dbReference>
<comment type="caution">
    <text evidence="1">The sequence shown here is derived from an EMBL/GenBank/DDBJ whole genome shotgun (WGS) entry which is preliminary data.</text>
</comment>
<name>A0A179BTX0_RHILE</name>
<evidence type="ECO:0000313" key="1">
    <source>
        <dbReference type="EMBL" id="OAP94825.1"/>
    </source>
</evidence>
<reference evidence="1" key="1">
    <citation type="submission" date="2016-04" db="EMBL/GenBank/DDBJ databases">
        <title>Fast-growing isolate from the root nodules of Vavilovia formosa.</title>
        <authorList>
            <person name="Kimeklis A."/>
            <person name="Safronova V."/>
            <person name="Belimov A."/>
            <person name="Andronov E."/>
        </authorList>
    </citation>
    <scope>NUCLEOTIDE SEQUENCE [LARGE SCALE GENOMIC DNA]</scope>
    <source>
        <strain evidence="1">Vaf-46</strain>
    </source>
</reference>
<gene>
    <name evidence="1" type="ORF">A4U53_19665</name>
</gene>
<dbReference type="EMBL" id="LWBS01000154">
    <property type="protein sequence ID" value="OAP94825.1"/>
    <property type="molecule type" value="Genomic_DNA"/>
</dbReference>
<proteinExistence type="predicted"/>
<protein>
    <recommendedName>
        <fullName evidence="2">TIGR04255 family protein</fullName>
    </recommendedName>
</protein>
<dbReference type="InterPro" id="IPR026349">
    <property type="entry name" value="CHP04255"/>
</dbReference>